<proteinExistence type="predicted"/>
<comment type="caution">
    <text evidence="1">The sequence shown here is derived from an EMBL/GenBank/DDBJ whole genome shotgun (WGS) entry which is preliminary data.</text>
</comment>
<reference evidence="1 2" key="1">
    <citation type="submission" date="2024-06" db="EMBL/GenBank/DDBJ databases">
        <title>A chromosome level genome sequence of Diviner's sage (Salvia divinorum).</title>
        <authorList>
            <person name="Ford S.A."/>
            <person name="Ro D.-K."/>
            <person name="Ness R.W."/>
            <person name="Phillips M.A."/>
        </authorList>
    </citation>
    <scope>NUCLEOTIDE SEQUENCE [LARGE SCALE GENOMIC DNA]</scope>
    <source>
        <strain evidence="1">SAF-2024a</strain>
        <tissue evidence="1">Leaf</tissue>
    </source>
</reference>
<keyword evidence="2" id="KW-1185">Reference proteome</keyword>
<evidence type="ECO:0000313" key="2">
    <source>
        <dbReference type="Proteomes" id="UP001567538"/>
    </source>
</evidence>
<sequence length="123" mass="14122">MAHIILSRPVISLWLSRVAQSRRRRKLQCRRVVFSVVVVFDHDVADAESDVGGGVNRRDGNLVDIFRDEMEAIRRMHPIPTSDTNRHLPIHIFSKFLASATNSTVCVREERDLDRSMDLNVVE</sequence>
<protein>
    <submittedName>
        <fullName evidence="1">Uncharacterized protein</fullName>
    </submittedName>
</protein>
<dbReference type="Proteomes" id="UP001567538">
    <property type="component" value="Unassembled WGS sequence"/>
</dbReference>
<evidence type="ECO:0000313" key="1">
    <source>
        <dbReference type="EMBL" id="KAL1568370.1"/>
    </source>
</evidence>
<organism evidence="1 2">
    <name type="scientific">Salvia divinorum</name>
    <name type="common">Maria pastora</name>
    <name type="synonym">Diviner's sage</name>
    <dbReference type="NCBI Taxonomy" id="28513"/>
    <lineage>
        <taxon>Eukaryota</taxon>
        <taxon>Viridiplantae</taxon>
        <taxon>Streptophyta</taxon>
        <taxon>Embryophyta</taxon>
        <taxon>Tracheophyta</taxon>
        <taxon>Spermatophyta</taxon>
        <taxon>Magnoliopsida</taxon>
        <taxon>eudicotyledons</taxon>
        <taxon>Gunneridae</taxon>
        <taxon>Pentapetalae</taxon>
        <taxon>asterids</taxon>
        <taxon>lamiids</taxon>
        <taxon>Lamiales</taxon>
        <taxon>Lamiaceae</taxon>
        <taxon>Nepetoideae</taxon>
        <taxon>Mentheae</taxon>
        <taxon>Salviinae</taxon>
        <taxon>Salvia</taxon>
        <taxon>Salvia subgen. Calosphace</taxon>
    </lineage>
</organism>
<accession>A0ABD1IIU2</accession>
<gene>
    <name evidence="1" type="ORF">AAHA92_03743</name>
</gene>
<dbReference type="EMBL" id="JBEAFC010000002">
    <property type="protein sequence ID" value="KAL1568370.1"/>
    <property type="molecule type" value="Genomic_DNA"/>
</dbReference>
<name>A0ABD1IIU2_SALDI</name>
<dbReference type="AlphaFoldDB" id="A0ABD1IIU2"/>